<dbReference type="Gene3D" id="3.40.390.10">
    <property type="entry name" value="Collagenase (Catalytic Domain)"/>
    <property type="match status" value="1"/>
</dbReference>
<comment type="cofactor">
    <cofactor evidence="7">
        <name>Zn(2+)</name>
        <dbReference type="ChEBI" id="CHEBI:29105"/>
    </cofactor>
    <text evidence="7">Binds 1 zinc ion.</text>
</comment>
<dbReference type="InterPro" id="IPR001567">
    <property type="entry name" value="Pept_M3A_M3B_dom"/>
</dbReference>
<keyword evidence="5 7" id="KW-0862">Zinc</keyword>
<keyword evidence="2 7" id="KW-0645">Protease</keyword>
<dbReference type="GeneID" id="10506835"/>
<evidence type="ECO:0000256" key="1">
    <source>
        <dbReference type="ARBA" id="ARBA00006040"/>
    </source>
</evidence>
<evidence type="ECO:0000256" key="6">
    <source>
        <dbReference type="ARBA" id="ARBA00023049"/>
    </source>
</evidence>
<dbReference type="EMBL" id="GL870971">
    <property type="protein sequence ID" value="EGC38680.1"/>
    <property type="molecule type" value="Genomic_DNA"/>
</dbReference>
<dbReference type="Proteomes" id="UP000001064">
    <property type="component" value="Unassembled WGS sequence"/>
</dbReference>
<protein>
    <recommendedName>
        <fullName evidence="8">Peptidase M3A/M3B catalytic domain-containing protein</fullName>
    </recommendedName>
</protein>
<dbReference type="InParanoid" id="F0ZBK2"/>
<accession>F0ZBK2</accession>
<evidence type="ECO:0000256" key="5">
    <source>
        <dbReference type="ARBA" id="ARBA00022833"/>
    </source>
</evidence>
<gene>
    <name evidence="9" type="ORF">DICPUDRAFT_96831</name>
</gene>
<proteinExistence type="inferred from homology"/>
<dbReference type="InterPro" id="IPR024079">
    <property type="entry name" value="MetalloPept_cat_dom_sf"/>
</dbReference>
<keyword evidence="4 7" id="KW-0378">Hydrolase</keyword>
<evidence type="ECO:0000313" key="9">
    <source>
        <dbReference type="EMBL" id="EGC38680.1"/>
    </source>
</evidence>
<dbReference type="GO" id="GO:0006627">
    <property type="term" value="P:protein processing involved in protein targeting to mitochondrion"/>
    <property type="evidence" value="ECO:0000318"/>
    <property type="project" value="GO_Central"/>
</dbReference>
<dbReference type="OrthoDB" id="17530at2759"/>
<dbReference type="KEGG" id="dpp:DICPUDRAFT_96831"/>
<dbReference type="GO" id="GO:0006518">
    <property type="term" value="P:peptide metabolic process"/>
    <property type="evidence" value="ECO:0000318"/>
    <property type="project" value="GO_Central"/>
</dbReference>
<dbReference type="STRING" id="5786.F0ZBK2"/>
<dbReference type="GO" id="GO:0046872">
    <property type="term" value="F:metal ion binding"/>
    <property type="evidence" value="ECO:0007669"/>
    <property type="project" value="UniProtKB-UniRule"/>
</dbReference>
<evidence type="ECO:0000256" key="2">
    <source>
        <dbReference type="ARBA" id="ARBA00022670"/>
    </source>
</evidence>
<dbReference type="Gene3D" id="1.10.1370.10">
    <property type="entry name" value="Neurolysin, domain 3"/>
    <property type="match status" value="2"/>
</dbReference>
<dbReference type="eggNOG" id="KOG2090">
    <property type="taxonomic scope" value="Eukaryota"/>
</dbReference>
<dbReference type="RefSeq" id="XP_003284776.1">
    <property type="nucleotide sequence ID" value="XM_003284728.1"/>
</dbReference>
<dbReference type="Pfam" id="PF01432">
    <property type="entry name" value="Peptidase_M3"/>
    <property type="match status" value="1"/>
</dbReference>
<dbReference type="PANTHER" id="PTHR11804">
    <property type="entry name" value="PROTEASE M3 THIMET OLIGOPEPTIDASE-RELATED"/>
    <property type="match status" value="1"/>
</dbReference>
<dbReference type="AlphaFoldDB" id="F0ZBK2"/>
<evidence type="ECO:0000256" key="4">
    <source>
        <dbReference type="ARBA" id="ARBA00022801"/>
    </source>
</evidence>
<keyword evidence="10" id="KW-1185">Reference proteome</keyword>
<dbReference type="InterPro" id="IPR045090">
    <property type="entry name" value="Pept_M3A_M3B"/>
</dbReference>
<sequence length="720" mass="82999">MFNLFKYNKNEINKLNYIKRFIFNKNNGNSNSSSSSSSSVGLLGIKELKTPNGWIELFEKKNERIQEIKEMILPNKISIKSNVNHLKETLYYVDEISQQLCDLMDPAQFTMNIVPNPQHKKKSQEAFLLMAETVNQLNANSQIYELLLSIRSHPEYSQLPNDHKLFLNEMIKESETNGINLLPHRKEDIMRLKDEILYHGNEFVRSSKTVHKYPPNFVIDIPYSKIKDHLPTSYLSQLSPQKPNGFVPFVPTDYLVDGILKYVPDPKIRSAAHSLQSMSKSYDPVIDHLTAMLEKRYQLAKTLGCNTFADYELKNKLLKTPQQVYQYLNELSDANKLKSNLELNQLIELKKKMEPENENNNLIYTYDLAFYKNLLTKDFYQSQSLDKEELSQYFSLGNVINGFNIIVNNLFGAELTIVPMEPGESWDPSVLKLVLSKKDEGILGILYLDPWENHEKSPGCINHPLSLGYKRHSKLFKNNDDVKPNSNYLDINEYNVPKCSITCSFIQNDFKNPLNSKLPHCDVEVLFHEFGHTLHTLLSRSNFQHLCGTRGPTDFIEIPSTLMENLPWNSNLLEQFAINPAGKPISNEMITNLRKTRTLFEGLETQDQIALALLDLSLHTTDSNPSNISPAQILSKIQQQNIGIQGSVTNLFLTSFNHLFYYGASYYSYLLAKDYSKRIWFNHFSHGDQLNREKGEYYRRNFLQPGASIDPSLILKKFIN</sequence>
<keyword evidence="3 7" id="KW-0479">Metal-binding</keyword>
<dbReference type="GO" id="GO:0004222">
    <property type="term" value="F:metalloendopeptidase activity"/>
    <property type="evidence" value="ECO:0000318"/>
    <property type="project" value="GO_Central"/>
</dbReference>
<dbReference type="FunFam" id="3.40.390.10:FF:000063">
    <property type="entry name" value="Putative cytosolic oligopeptidase A-like Protein"/>
    <property type="match status" value="1"/>
</dbReference>
<feature type="domain" description="Peptidase M3A/M3B catalytic" evidence="8">
    <location>
        <begin position="260"/>
        <end position="718"/>
    </location>
</feature>
<comment type="similarity">
    <text evidence="1 7">Belongs to the peptidase M3 family.</text>
</comment>
<evidence type="ECO:0000256" key="3">
    <source>
        <dbReference type="ARBA" id="ARBA00022723"/>
    </source>
</evidence>
<keyword evidence="6 7" id="KW-0482">Metalloprotease</keyword>
<dbReference type="PANTHER" id="PTHR11804:SF79">
    <property type="entry name" value="MITOCHONDRIAL INTERMEDIATE PEPTIDASE"/>
    <property type="match status" value="1"/>
</dbReference>
<dbReference type="SUPFAM" id="SSF55486">
    <property type="entry name" value="Metalloproteases ('zincins'), catalytic domain"/>
    <property type="match status" value="1"/>
</dbReference>
<dbReference type="VEuPathDB" id="AmoebaDB:DICPUDRAFT_96831"/>
<organism evidence="9 10">
    <name type="scientific">Dictyostelium purpureum</name>
    <name type="common">Slime mold</name>
    <dbReference type="NCBI Taxonomy" id="5786"/>
    <lineage>
        <taxon>Eukaryota</taxon>
        <taxon>Amoebozoa</taxon>
        <taxon>Evosea</taxon>
        <taxon>Eumycetozoa</taxon>
        <taxon>Dictyostelia</taxon>
        <taxon>Dictyosteliales</taxon>
        <taxon>Dictyosteliaceae</taxon>
        <taxon>Dictyostelium</taxon>
    </lineage>
</organism>
<name>F0ZBK2_DICPU</name>
<dbReference type="FunCoup" id="F0ZBK2">
    <property type="interactions" value="571"/>
</dbReference>
<evidence type="ECO:0000313" key="10">
    <source>
        <dbReference type="Proteomes" id="UP000001064"/>
    </source>
</evidence>
<evidence type="ECO:0000256" key="7">
    <source>
        <dbReference type="RuleBase" id="RU003435"/>
    </source>
</evidence>
<dbReference type="OMA" id="ALMFEYM"/>
<dbReference type="GO" id="GO:0005739">
    <property type="term" value="C:mitochondrion"/>
    <property type="evidence" value="ECO:0000318"/>
    <property type="project" value="GO_Central"/>
</dbReference>
<reference evidence="10" key="1">
    <citation type="journal article" date="2011" name="Genome Biol.">
        <title>Comparative genomics of the social amoebae Dictyostelium discoideum and Dictyostelium purpureum.</title>
        <authorList>
            <consortium name="US DOE Joint Genome Institute (JGI-PGF)"/>
            <person name="Sucgang R."/>
            <person name="Kuo A."/>
            <person name="Tian X."/>
            <person name="Salerno W."/>
            <person name="Parikh A."/>
            <person name="Feasley C.L."/>
            <person name="Dalin E."/>
            <person name="Tu H."/>
            <person name="Huang E."/>
            <person name="Barry K."/>
            <person name="Lindquist E."/>
            <person name="Shapiro H."/>
            <person name="Bruce D."/>
            <person name="Schmutz J."/>
            <person name="Salamov A."/>
            <person name="Fey P."/>
            <person name="Gaudet P."/>
            <person name="Anjard C."/>
            <person name="Babu M.M."/>
            <person name="Basu S."/>
            <person name="Bushmanova Y."/>
            <person name="van der Wel H."/>
            <person name="Katoh-Kurasawa M."/>
            <person name="Dinh C."/>
            <person name="Coutinho P.M."/>
            <person name="Saito T."/>
            <person name="Elias M."/>
            <person name="Schaap P."/>
            <person name="Kay R.R."/>
            <person name="Henrissat B."/>
            <person name="Eichinger L."/>
            <person name="Rivero F."/>
            <person name="Putnam N.H."/>
            <person name="West C.M."/>
            <person name="Loomis W.F."/>
            <person name="Chisholm R.L."/>
            <person name="Shaulsky G."/>
            <person name="Strassmann J.E."/>
            <person name="Queller D.C."/>
            <person name="Kuspa A."/>
            <person name="Grigoriev I.V."/>
        </authorList>
    </citation>
    <scope>NUCLEOTIDE SEQUENCE [LARGE SCALE GENOMIC DNA]</scope>
    <source>
        <strain evidence="10">QSDP1</strain>
    </source>
</reference>
<dbReference type="InterPro" id="IPR024077">
    <property type="entry name" value="Neurolysin/TOP_dom2"/>
</dbReference>
<evidence type="ECO:0000259" key="8">
    <source>
        <dbReference type="Pfam" id="PF01432"/>
    </source>
</evidence>